<feature type="region of interest" description="Disordered" evidence="1">
    <location>
        <begin position="1"/>
        <end position="25"/>
    </location>
</feature>
<keyword evidence="5" id="KW-1185">Reference proteome</keyword>
<dbReference type="InterPro" id="IPR011993">
    <property type="entry name" value="PH-like_dom_sf"/>
</dbReference>
<dbReference type="PROSITE" id="PS50003">
    <property type="entry name" value="PH_DOMAIN"/>
    <property type="match status" value="1"/>
</dbReference>
<dbReference type="InterPro" id="IPR035899">
    <property type="entry name" value="DBL_dom_sf"/>
</dbReference>
<evidence type="ECO:0000313" key="5">
    <source>
        <dbReference type="Proteomes" id="UP000054408"/>
    </source>
</evidence>
<dbReference type="SMART" id="SM00233">
    <property type="entry name" value="PH"/>
    <property type="match status" value="1"/>
</dbReference>
<dbReference type="GO" id="GO:0005737">
    <property type="term" value="C:cytoplasm"/>
    <property type="evidence" value="ECO:0007669"/>
    <property type="project" value="TreeGrafter"/>
</dbReference>
<dbReference type="RefSeq" id="XP_013756193.1">
    <property type="nucleotide sequence ID" value="XM_013900739.1"/>
</dbReference>
<dbReference type="SUPFAM" id="SSF50729">
    <property type="entry name" value="PH domain-like"/>
    <property type="match status" value="1"/>
</dbReference>
<gene>
    <name evidence="4" type="ORF">AMSG_07266</name>
</gene>
<dbReference type="Proteomes" id="UP000054408">
    <property type="component" value="Unassembled WGS sequence"/>
</dbReference>
<dbReference type="GO" id="GO:0035556">
    <property type="term" value="P:intracellular signal transduction"/>
    <property type="evidence" value="ECO:0007669"/>
    <property type="project" value="InterPro"/>
</dbReference>
<evidence type="ECO:0000259" key="2">
    <source>
        <dbReference type="PROSITE" id="PS50003"/>
    </source>
</evidence>
<evidence type="ECO:0000313" key="4">
    <source>
        <dbReference type="EMBL" id="KNC51263.1"/>
    </source>
</evidence>
<dbReference type="Pfam" id="PF00169">
    <property type="entry name" value="PH"/>
    <property type="match status" value="1"/>
</dbReference>
<dbReference type="Gene3D" id="2.30.29.30">
    <property type="entry name" value="Pleckstrin-homology domain (PH domain)/Phosphotyrosine-binding domain (PTB)"/>
    <property type="match status" value="1"/>
</dbReference>
<dbReference type="InterPro" id="IPR000219">
    <property type="entry name" value="DH_dom"/>
</dbReference>
<evidence type="ECO:0000256" key="1">
    <source>
        <dbReference type="SAM" id="MobiDB-lite"/>
    </source>
</evidence>
<dbReference type="GO" id="GO:0005085">
    <property type="term" value="F:guanyl-nucleotide exchange factor activity"/>
    <property type="evidence" value="ECO:0007669"/>
    <property type="project" value="InterPro"/>
</dbReference>
<evidence type="ECO:0008006" key="6">
    <source>
        <dbReference type="Google" id="ProtNLM"/>
    </source>
</evidence>
<dbReference type="AlphaFoldDB" id="A0A0L0DIV9"/>
<dbReference type="InterPro" id="IPR001331">
    <property type="entry name" value="GDS_CDC24_CS"/>
</dbReference>
<dbReference type="Gene3D" id="1.20.900.10">
    <property type="entry name" value="Dbl homology (DH) domain"/>
    <property type="match status" value="1"/>
</dbReference>
<dbReference type="InterPro" id="IPR001849">
    <property type="entry name" value="PH_domain"/>
</dbReference>
<evidence type="ECO:0000259" key="3">
    <source>
        <dbReference type="PROSITE" id="PS50010"/>
    </source>
</evidence>
<name>A0A0L0DIV9_THETB</name>
<dbReference type="PANTHER" id="PTHR12673">
    <property type="entry name" value="FACIOGENITAL DYSPLASIA PROTEIN"/>
    <property type="match status" value="1"/>
</dbReference>
<dbReference type="InterPro" id="IPR051092">
    <property type="entry name" value="FYVE_RhoGEF_PH"/>
</dbReference>
<dbReference type="STRING" id="461836.A0A0L0DIV9"/>
<dbReference type="PROSITE" id="PS00741">
    <property type="entry name" value="DH_1"/>
    <property type="match status" value="1"/>
</dbReference>
<dbReference type="eggNOG" id="KOG3522">
    <property type="taxonomic scope" value="Eukaryota"/>
</dbReference>
<dbReference type="Pfam" id="PF00621">
    <property type="entry name" value="RhoGEF"/>
    <property type="match status" value="1"/>
</dbReference>
<feature type="domain" description="DH" evidence="3">
    <location>
        <begin position="27"/>
        <end position="237"/>
    </location>
</feature>
<sequence length="614" mass="66460">MGNSSSSGEERPPPPPSSTRDCPSTAAREQIAVEMLATEETYIKGLETMLRVFGKPFRGLEKKALAELGMTMDDVDLFFDDVEDLIALHASLRSHLKSRLTRFSDRTKLGPIFSPRFLNPMLAPYTRVITRNEAAQARLKHLMAAKKTGSKFKAFVKAAVADEVAALTAAAGSDAPMINAMAYDLSALLLTPIQRIPRYLLLLKDLVKRTPASHADARPLAAANAAVEAFAASLNEARHIQDAREKFAQLAATFVDLPPNLAASLSASTHRARLTVDDVAVVVHIPPPPVAPGALATWDAVRSAEIARRRDTRSSKSLAAGRAVVLEGMLGMATTPSARTYNERWFRLHANGQLVFWKSEAETATAPAEGVVVLTDVVALSLPAANTLHLATLSRGLTLVANSPSDAQAWTDAFRSVLRNIFVVSPPWLDSSISKPDRKLYVLDDMLVVTKHTTKRLKKVERYKAHAVFARGPRRLPLRSVRVVDTRRLLGVDGDADASEIVADGEAEPPAASSSDASAAAAKLYVLDVFTTHAHYDVVSPALAGDRSARRRSRTASAVLAGVSVPDEPVASWTDTLDAGPLGTGFACRMVFKDHATLASQCCRRQRSQHRRRK</sequence>
<dbReference type="PROSITE" id="PS50010">
    <property type="entry name" value="DH_2"/>
    <property type="match status" value="1"/>
</dbReference>
<dbReference type="SMART" id="SM00325">
    <property type="entry name" value="RhoGEF"/>
    <property type="match status" value="1"/>
</dbReference>
<dbReference type="EMBL" id="GL349466">
    <property type="protein sequence ID" value="KNC51263.1"/>
    <property type="molecule type" value="Genomic_DNA"/>
</dbReference>
<proteinExistence type="predicted"/>
<feature type="domain" description="PH" evidence="2">
    <location>
        <begin position="323"/>
        <end position="419"/>
    </location>
</feature>
<organism evidence="4 5">
    <name type="scientific">Thecamonas trahens ATCC 50062</name>
    <dbReference type="NCBI Taxonomy" id="461836"/>
    <lineage>
        <taxon>Eukaryota</taxon>
        <taxon>Apusozoa</taxon>
        <taxon>Apusomonadida</taxon>
        <taxon>Apusomonadidae</taxon>
        <taxon>Thecamonas</taxon>
    </lineage>
</organism>
<dbReference type="OrthoDB" id="660555at2759"/>
<dbReference type="SUPFAM" id="SSF48065">
    <property type="entry name" value="DBL homology domain (DH-domain)"/>
    <property type="match status" value="1"/>
</dbReference>
<reference evidence="4 5" key="1">
    <citation type="submission" date="2010-05" db="EMBL/GenBank/DDBJ databases">
        <title>The Genome Sequence of Thecamonas trahens ATCC 50062.</title>
        <authorList>
            <consortium name="The Broad Institute Genome Sequencing Platform"/>
            <person name="Russ C."/>
            <person name="Cuomo C."/>
            <person name="Shea T."/>
            <person name="Young S.K."/>
            <person name="Zeng Q."/>
            <person name="Koehrsen M."/>
            <person name="Haas B."/>
            <person name="Borodovsky M."/>
            <person name="Guigo R."/>
            <person name="Alvarado L."/>
            <person name="Berlin A."/>
            <person name="Bochicchio J."/>
            <person name="Borenstein D."/>
            <person name="Chapman S."/>
            <person name="Chen Z."/>
            <person name="Freedman E."/>
            <person name="Gellesch M."/>
            <person name="Goldberg J."/>
            <person name="Griggs A."/>
            <person name="Gujja S."/>
            <person name="Heilman E."/>
            <person name="Heiman D."/>
            <person name="Hepburn T."/>
            <person name="Howarth C."/>
            <person name="Jen D."/>
            <person name="Larson L."/>
            <person name="Mehta T."/>
            <person name="Park D."/>
            <person name="Pearson M."/>
            <person name="Roberts A."/>
            <person name="Saif S."/>
            <person name="Shenoy N."/>
            <person name="Sisk P."/>
            <person name="Stolte C."/>
            <person name="Sykes S."/>
            <person name="Thomson T."/>
            <person name="Walk T."/>
            <person name="White J."/>
            <person name="Yandava C."/>
            <person name="Burger G."/>
            <person name="Gray M.W."/>
            <person name="Holland P.W.H."/>
            <person name="King N."/>
            <person name="Lang F.B.F."/>
            <person name="Roger A.J."/>
            <person name="Ruiz-Trillo I."/>
            <person name="Lander E."/>
            <person name="Nusbaum C."/>
        </authorList>
    </citation>
    <scope>NUCLEOTIDE SEQUENCE [LARGE SCALE GENOMIC DNA]</scope>
    <source>
        <strain evidence="4 5">ATCC 50062</strain>
    </source>
</reference>
<protein>
    <recommendedName>
        <fullName evidence="6">DH domain-containing protein</fullName>
    </recommendedName>
</protein>
<dbReference type="GeneID" id="25566221"/>
<accession>A0A0L0DIV9</accession>
<dbReference type="PANTHER" id="PTHR12673:SF159">
    <property type="entry name" value="LD03170P"/>
    <property type="match status" value="1"/>
</dbReference>